<dbReference type="PANTHER" id="PTHR46133">
    <property type="entry name" value="BHLH TRANSCRIPTION FACTOR"/>
    <property type="match status" value="1"/>
</dbReference>
<dbReference type="PANTHER" id="PTHR46133:SF9">
    <property type="entry name" value="TRANSCRIPTION FACTOR BHLH104"/>
    <property type="match status" value="1"/>
</dbReference>
<evidence type="ECO:0000313" key="10">
    <source>
        <dbReference type="Proteomes" id="UP000238479"/>
    </source>
</evidence>
<keyword evidence="10" id="KW-1185">Reference proteome</keyword>
<dbReference type="InterPro" id="IPR036638">
    <property type="entry name" value="HLH_DNA-bd_sf"/>
</dbReference>
<dbReference type="Pfam" id="PF00010">
    <property type="entry name" value="HLH"/>
    <property type="match status" value="1"/>
</dbReference>
<proteinExistence type="predicted"/>
<feature type="region of interest" description="Disordered" evidence="7">
    <location>
        <begin position="38"/>
        <end position="71"/>
    </location>
</feature>
<dbReference type="Gramene" id="PRQ36516">
    <property type="protein sequence ID" value="PRQ36516"/>
    <property type="gene ID" value="RchiOBHm_Chr4g0392401"/>
</dbReference>
<dbReference type="CDD" id="cd11446">
    <property type="entry name" value="bHLH_AtILR3_like"/>
    <property type="match status" value="1"/>
</dbReference>
<accession>A0A2P6QQR3</accession>
<dbReference type="GO" id="GO:0046983">
    <property type="term" value="F:protein dimerization activity"/>
    <property type="evidence" value="ECO:0007669"/>
    <property type="project" value="InterPro"/>
</dbReference>
<dbReference type="Gene3D" id="4.10.280.10">
    <property type="entry name" value="Helix-loop-helix DNA-binding domain"/>
    <property type="match status" value="1"/>
</dbReference>
<dbReference type="PROSITE" id="PS50888">
    <property type="entry name" value="BHLH"/>
    <property type="match status" value="1"/>
</dbReference>
<evidence type="ECO:0000256" key="3">
    <source>
        <dbReference type="ARBA" id="ARBA00023125"/>
    </source>
</evidence>
<dbReference type="GO" id="GO:0006879">
    <property type="term" value="P:intracellular iron ion homeostasis"/>
    <property type="evidence" value="ECO:0007669"/>
    <property type="project" value="InterPro"/>
</dbReference>
<dbReference type="FunFam" id="4.10.280.10:FF:000165">
    <property type="entry name" value="Transcription factor bHLH104"/>
    <property type="match status" value="1"/>
</dbReference>
<evidence type="ECO:0000256" key="1">
    <source>
        <dbReference type="ARBA" id="ARBA00004123"/>
    </source>
</evidence>
<evidence type="ECO:0000259" key="8">
    <source>
        <dbReference type="PROSITE" id="PS50888"/>
    </source>
</evidence>
<comment type="subcellular location">
    <subcellularLocation>
        <location evidence="1">Nucleus</location>
    </subcellularLocation>
</comment>
<reference evidence="9 10" key="1">
    <citation type="journal article" date="2018" name="Nat. Genet.">
        <title>The Rosa genome provides new insights in the design of modern roses.</title>
        <authorList>
            <person name="Bendahmane M."/>
        </authorList>
    </citation>
    <scope>NUCLEOTIDE SEQUENCE [LARGE SCALE GENOMIC DNA]</scope>
    <source>
        <strain evidence="10">cv. Old Blush</strain>
    </source>
</reference>
<comment type="caution">
    <text evidence="9">The sequence shown here is derived from an EMBL/GenBank/DDBJ whole genome shotgun (WGS) entry which is preliminary data.</text>
</comment>
<dbReference type="OMA" id="RTDSCCK"/>
<dbReference type="EMBL" id="PDCK01000042">
    <property type="protein sequence ID" value="PRQ36516.1"/>
    <property type="molecule type" value="Genomic_DNA"/>
</dbReference>
<evidence type="ECO:0000256" key="4">
    <source>
        <dbReference type="ARBA" id="ARBA00023163"/>
    </source>
</evidence>
<evidence type="ECO:0000313" key="9">
    <source>
        <dbReference type="EMBL" id="PRQ36516.1"/>
    </source>
</evidence>
<evidence type="ECO:0000256" key="7">
    <source>
        <dbReference type="SAM" id="MobiDB-lite"/>
    </source>
</evidence>
<keyword evidence="3" id="KW-0238">DNA-binding</keyword>
<keyword evidence="5" id="KW-0539">Nucleus</keyword>
<sequence>MDGMEGIEDFFGYPSLIDEPQFPNFLWSNPSPSFPEIEFSANSGVAAPSQTQEKQCPRKRGRTESWSGSGAKACREKLRRERLNDKFVDLSAVLEPGRPAKTDKPAILDDAIRVLTQLRAEAQELTQTNEKLLEEIKSLKAEKNELREEKVVLKADKEKLEQQLKAMTIPPSGFMPAHPAGPAAYHPGASKMAVYPSYGMIPMWHYLPPSTRDTSRDHELRPPAA</sequence>
<dbReference type="GO" id="GO:0005634">
    <property type="term" value="C:nucleus"/>
    <property type="evidence" value="ECO:0007669"/>
    <property type="project" value="UniProtKB-SubCell"/>
</dbReference>
<dbReference type="OrthoDB" id="515493at2759"/>
<dbReference type="GO" id="GO:0003677">
    <property type="term" value="F:DNA binding"/>
    <property type="evidence" value="ECO:0007669"/>
    <property type="project" value="UniProtKB-KW"/>
</dbReference>
<feature type="domain" description="BHLH" evidence="8">
    <location>
        <begin position="67"/>
        <end position="118"/>
    </location>
</feature>
<dbReference type="GO" id="GO:0003700">
    <property type="term" value="F:DNA-binding transcription factor activity"/>
    <property type="evidence" value="ECO:0007669"/>
    <property type="project" value="InterPro"/>
</dbReference>
<dbReference type="SUPFAM" id="SSF47459">
    <property type="entry name" value="HLH, helix-loop-helix DNA-binding domain"/>
    <property type="match status" value="1"/>
</dbReference>
<gene>
    <name evidence="9" type="ORF">RchiOBHm_Chr4g0392401</name>
</gene>
<evidence type="ECO:0000256" key="2">
    <source>
        <dbReference type="ARBA" id="ARBA00023015"/>
    </source>
</evidence>
<keyword evidence="4" id="KW-0804">Transcription</keyword>
<name>A0A2P6QQR3_ROSCH</name>
<feature type="compositionally biased region" description="Polar residues" evidence="7">
    <location>
        <begin position="40"/>
        <end position="54"/>
    </location>
</feature>
<dbReference type="SMART" id="SM00353">
    <property type="entry name" value="HLH"/>
    <property type="match status" value="1"/>
</dbReference>
<dbReference type="InterPro" id="IPR011598">
    <property type="entry name" value="bHLH_dom"/>
</dbReference>
<evidence type="ECO:0000256" key="5">
    <source>
        <dbReference type="ARBA" id="ARBA00023242"/>
    </source>
</evidence>
<keyword evidence="6" id="KW-0175">Coiled coil</keyword>
<keyword evidence="2" id="KW-0805">Transcription regulation</keyword>
<organism evidence="9 10">
    <name type="scientific">Rosa chinensis</name>
    <name type="common">China rose</name>
    <dbReference type="NCBI Taxonomy" id="74649"/>
    <lineage>
        <taxon>Eukaryota</taxon>
        <taxon>Viridiplantae</taxon>
        <taxon>Streptophyta</taxon>
        <taxon>Embryophyta</taxon>
        <taxon>Tracheophyta</taxon>
        <taxon>Spermatophyta</taxon>
        <taxon>Magnoliopsida</taxon>
        <taxon>eudicotyledons</taxon>
        <taxon>Gunneridae</taxon>
        <taxon>Pentapetalae</taxon>
        <taxon>rosids</taxon>
        <taxon>fabids</taxon>
        <taxon>Rosales</taxon>
        <taxon>Rosaceae</taxon>
        <taxon>Rosoideae</taxon>
        <taxon>Rosoideae incertae sedis</taxon>
        <taxon>Rosa</taxon>
    </lineage>
</organism>
<dbReference type="AlphaFoldDB" id="A0A2P6QQR3"/>
<dbReference type="Proteomes" id="UP000238479">
    <property type="component" value="Chromosome 4"/>
</dbReference>
<dbReference type="InterPro" id="IPR044818">
    <property type="entry name" value="ILR3-like"/>
</dbReference>
<feature type="coiled-coil region" evidence="6">
    <location>
        <begin position="108"/>
        <end position="163"/>
    </location>
</feature>
<protein>
    <submittedName>
        <fullName evidence="9">Putative transcription factor bHLH family</fullName>
    </submittedName>
</protein>
<evidence type="ECO:0000256" key="6">
    <source>
        <dbReference type="SAM" id="Coils"/>
    </source>
</evidence>